<comment type="catalytic activity">
    <reaction evidence="5">
        <text>uridine(32) in tRNA + S-adenosyl-L-methionine = 2'-O-methyluridine(32) in tRNA + S-adenosyl-L-homocysteine + H(+)</text>
        <dbReference type="Rhea" id="RHEA:42936"/>
        <dbReference type="Rhea" id="RHEA-COMP:10107"/>
        <dbReference type="Rhea" id="RHEA-COMP:10290"/>
        <dbReference type="ChEBI" id="CHEBI:15378"/>
        <dbReference type="ChEBI" id="CHEBI:57856"/>
        <dbReference type="ChEBI" id="CHEBI:59789"/>
        <dbReference type="ChEBI" id="CHEBI:65315"/>
        <dbReference type="ChEBI" id="CHEBI:74478"/>
        <dbReference type="EC" id="2.1.1.200"/>
    </reaction>
</comment>
<dbReference type="SUPFAM" id="SSF75217">
    <property type="entry name" value="alpha/beta knot"/>
    <property type="match status" value="1"/>
</dbReference>
<keyword evidence="2 5" id="KW-0489">Methyltransferase</keyword>
<dbReference type="PANTHER" id="PTHR42786:SF7">
    <property type="entry name" value="TRNA_RRNA METHYLTRANSFERASE SPOU TYPE DOMAIN-CONTAINING PROTEIN"/>
    <property type="match status" value="1"/>
</dbReference>
<keyword evidence="8" id="KW-1185">Reference proteome</keyword>
<dbReference type="NCBIfam" id="TIGR00050">
    <property type="entry name" value="rRNA_methyl_1"/>
    <property type="match status" value="1"/>
</dbReference>
<dbReference type="PANTHER" id="PTHR42786">
    <property type="entry name" value="TRNA/RRNA METHYLTRANSFERASE"/>
    <property type="match status" value="1"/>
</dbReference>
<evidence type="ECO:0000256" key="3">
    <source>
        <dbReference type="ARBA" id="ARBA00022679"/>
    </source>
</evidence>
<dbReference type="GO" id="GO:0160206">
    <property type="term" value="F:tRNA (cytidine(32)/uridine(32)-2'-O)-methyltransferase activity"/>
    <property type="evidence" value="ECO:0007669"/>
    <property type="project" value="UniProtKB-EC"/>
</dbReference>
<comment type="caution">
    <text evidence="7">The sequence shown here is derived from an EMBL/GenBank/DDBJ whole genome shotgun (WGS) entry which is preliminary data.</text>
</comment>
<evidence type="ECO:0000256" key="2">
    <source>
        <dbReference type="ARBA" id="ARBA00022603"/>
    </source>
</evidence>
<comment type="subcellular location">
    <subcellularLocation>
        <location evidence="5">Cytoplasm</location>
    </subcellularLocation>
</comment>
<keyword evidence="5" id="KW-0819">tRNA processing</keyword>
<dbReference type="InterPro" id="IPR029028">
    <property type="entry name" value="Alpha/beta_knot_MTases"/>
</dbReference>
<evidence type="ECO:0000256" key="1">
    <source>
        <dbReference type="ARBA" id="ARBA00007228"/>
    </source>
</evidence>
<evidence type="ECO:0000256" key="4">
    <source>
        <dbReference type="ARBA" id="ARBA00022691"/>
    </source>
</evidence>
<dbReference type="PIRSF" id="PIRSF004808">
    <property type="entry name" value="LasT"/>
    <property type="match status" value="1"/>
</dbReference>
<keyword evidence="5" id="KW-0963">Cytoplasm</keyword>
<organism evidence="7 8">
    <name type="scientific">Tritonibacter litoralis</name>
    <dbReference type="NCBI Taxonomy" id="2662264"/>
    <lineage>
        <taxon>Bacteria</taxon>
        <taxon>Pseudomonadati</taxon>
        <taxon>Pseudomonadota</taxon>
        <taxon>Alphaproteobacteria</taxon>
        <taxon>Rhodobacterales</taxon>
        <taxon>Paracoccaceae</taxon>
        <taxon>Tritonibacter</taxon>
    </lineage>
</organism>
<dbReference type="Gene3D" id="1.10.8.590">
    <property type="match status" value="1"/>
</dbReference>
<dbReference type="Proteomes" id="UP000444174">
    <property type="component" value="Unassembled WGS sequence"/>
</dbReference>
<dbReference type="EMBL" id="WIBF01000001">
    <property type="protein sequence ID" value="MQQ07165.1"/>
    <property type="molecule type" value="Genomic_DNA"/>
</dbReference>
<dbReference type="EC" id="2.1.1.200" evidence="5"/>
<protein>
    <recommendedName>
        <fullName evidence="5">tRNA (cytidine/uridine-2'-O-)-methyltransferase TrmJ</fullName>
        <ecNumber evidence="5">2.1.1.200</ecNumber>
    </recommendedName>
    <alternativeName>
        <fullName evidence="5">tRNA (cytidine(32)/uridine(32)-2'-O)-methyltransferase</fullName>
    </alternativeName>
    <alternativeName>
        <fullName evidence="5">tRNA Cm32/Um32 methyltransferase</fullName>
    </alternativeName>
</protein>
<dbReference type="GO" id="GO:0005829">
    <property type="term" value="C:cytosol"/>
    <property type="evidence" value="ECO:0007669"/>
    <property type="project" value="TreeGrafter"/>
</dbReference>
<dbReference type="InterPro" id="IPR001537">
    <property type="entry name" value="SpoU_MeTrfase"/>
</dbReference>
<dbReference type="GO" id="GO:0002128">
    <property type="term" value="P:tRNA nucleoside ribose methylation"/>
    <property type="evidence" value="ECO:0007669"/>
    <property type="project" value="TreeGrafter"/>
</dbReference>
<dbReference type="InterPro" id="IPR004384">
    <property type="entry name" value="RNA_MeTrfase_TrmJ/LasT"/>
</dbReference>
<feature type="domain" description="tRNA/rRNA methyltransferase SpoU type" evidence="6">
    <location>
        <begin position="10"/>
        <end position="159"/>
    </location>
</feature>
<comment type="subunit">
    <text evidence="5">Homodimer.</text>
</comment>
<dbReference type="Pfam" id="PF00588">
    <property type="entry name" value="SpoU_methylase"/>
    <property type="match status" value="1"/>
</dbReference>
<evidence type="ECO:0000313" key="8">
    <source>
        <dbReference type="Proteomes" id="UP000444174"/>
    </source>
</evidence>
<comment type="catalytic activity">
    <reaction evidence="5">
        <text>cytidine(32) in tRNA + S-adenosyl-L-methionine = 2'-O-methylcytidine(32) in tRNA + S-adenosyl-L-homocysteine + H(+)</text>
        <dbReference type="Rhea" id="RHEA:42932"/>
        <dbReference type="Rhea" id="RHEA-COMP:10288"/>
        <dbReference type="Rhea" id="RHEA-COMP:10289"/>
        <dbReference type="ChEBI" id="CHEBI:15378"/>
        <dbReference type="ChEBI" id="CHEBI:57856"/>
        <dbReference type="ChEBI" id="CHEBI:59789"/>
        <dbReference type="ChEBI" id="CHEBI:74495"/>
        <dbReference type="ChEBI" id="CHEBI:82748"/>
        <dbReference type="EC" id="2.1.1.200"/>
    </reaction>
</comment>
<keyword evidence="4 5" id="KW-0949">S-adenosyl-L-methionine</keyword>
<dbReference type="RefSeq" id="WP_153214076.1">
    <property type="nucleotide sequence ID" value="NZ_WIBF01000001.1"/>
</dbReference>
<gene>
    <name evidence="5" type="primary">trmJ</name>
    <name evidence="7" type="ORF">GFB49_01735</name>
</gene>
<dbReference type="InterPro" id="IPR029026">
    <property type="entry name" value="tRNA_m1G_MTases_N"/>
</dbReference>
<dbReference type="CDD" id="cd18093">
    <property type="entry name" value="SpoU-like_TrmJ"/>
    <property type="match status" value="1"/>
</dbReference>
<evidence type="ECO:0000259" key="6">
    <source>
        <dbReference type="Pfam" id="PF00588"/>
    </source>
</evidence>
<accession>A0A843YBW6</accession>
<reference evidence="7 8" key="1">
    <citation type="submission" date="2019-10" db="EMBL/GenBank/DDBJ databases">
        <title>Epibacterium sp. nov., isolated from seawater.</title>
        <authorList>
            <person name="Zhang X."/>
            <person name="Li N."/>
        </authorList>
    </citation>
    <scope>NUCLEOTIDE SEQUENCE [LARGE SCALE GENOMIC DNA]</scope>
    <source>
        <strain evidence="7 8">SM1979</strain>
    </source>
</reference>
<dbReference type="GO" id="GO:0003723">
    <property type="term" value="F:RNA binding"/>
    <property type="evidence" value="ECO:0007669"/>
    <property type="project" value="InterPro"/>
</dbReference>
<dbReference type="AlphaFoldDB" id="A0A843YBW6"/>
<evidence type="ECO:0000313" key="7">
    <source>
        <dbReference type="EMBL" id="MQQ07165.1"/>
    </source>
</evidence>
<comment type="function">
    <text evidence="5">Catalyzes the formation of 2'O-methylated cytidine (Cm32) or 2'O-methylated uridine (Um32) at position 32 in tRNA.</text>
</comment>
<sequence length="248" mass="27630">MPGPTPQPSFVLVRPQMGENIGAAARAMWNFGLDRMRIVAPRDGWPNQKAVAMASGAGRLLDEAQLAGDLAGALEDCTYVFATTARPRELTKPVYSPEAAMKLAADKIKAGEKVAVMFGPERAGLENEDIAKANAIITVPVNPEFASLNLGQCVLLAAYEWRRQAETIEHEVFDIGKSDWATGVEVEALVKHYEDRLEEAGYFYPPEKAPGMKVVFRNLWSRMRLTRADVQMLHGIMRQMVRWRDNRD</sequence>
<comment type="similarity">
    <text evidence="1">Belongs to the class IV-like SAM-binding methyltransferase superfamily. RNA methyltransferase TrmH family.</text>
</comment>
<name>A0A843YBW6_9RHOB</name>
<keyword evidence="3 7" id="KW-0808">Transferase</keyword>
<proteinExistence type="inferred from homology"/>
<evidence type="ECO:0000256" key="5">
    <source>
        <dbReference type="RuleBase" id="RU362024"/>
    </source>
</evidence>
<dbReference type="Gene3D" id="3.40.1280.10">
    <property type="match status" value="1"/>
</dbReference>